<comment type="similarity">
    <text evidence="11 12">Belongs to the class I-like SAM-binding methyltransferase superfamily. rRNA adenine N(6)-methyltransferase family.</text>
</comment>
<feature type="domain" description="Ribosomal RNA adenine methylase transferase N-terminal" evidence="14">
    <location>
        <begin position="47"/>
        <end position="238"/>
    </location>
</feature>
<gene>
    <name evidence="15" type="ORF">BEMITA_LOCUS1157</name>
</gene>
<feature type="binding site" evidence="11">
    <location>
        <position position="67"/>
    </location>
    <ligand>
        <name>S-adenosyl-L-methionine</name>
        <dbReference type="ChEBI" id="CHEBI:59789"/>
    </ligand>
</feature>
<evidence type="ECO:0000256" key="10">
    <source>
        <dbReference type="ARBA" id="ARBA00023163"/>
    </source>
</evidence>
<evidence type="ECO:0000256" key="4">
    <source>
        <dbReference type="ARBA" id="ARBA00022679"/>
    </source>
</evidence>
<dbReference type="Gene3D" id="1.10.8.100">
    <property type="entry name" value="Ribosomal RNA adenine dimethylase-like, domain 2"/>
    <property type="match status" value="1"/>
</dbReference>
<dbReference type="GO" id="GO:0000179">
    <property type="term" value="F:rRNA (adenine-N6,N6-)-dimethyltransferase activity"/>
    <property type="evidence" value="ECO:0007669"/>
    <property type="project" value="UniProtKB-UniRule"/>
</dbReference>
<dbReference type="Gene3D" id="3.40.50.150">
    <property type="entry name" value="Vaccinia Virus protein VP39"/>
    <property type="match status" value="1"/>
</dbReference>
<keyword evidence="3 11" id="KW-0489">Methyltransferase</keyword>
<keyword evidence="7" id="KW-0809">Transit peptide</keyword>
<dbReference type="CDD" id="cd02440">
    <property type="entry name" value="AdoMet_MTases"/>
    <property type="match status" value="1"/>
</dbReference>
<evidence type="ECO:0000256" key="8">
    <source>
        <dbReference type="ARBA" id="ARBA00023015"/>
    </source>
</evidence>
<evidence type="ECO:0000256" key="1">
    <source>
        <dbReference type="ARBA" id="ARBA00004173"/>
    </source>
</evidence>
<dbReference type="InterPro" id="IPR020598">
    <property type="entry name" value="rRNA_Ade_methylase_Trfase_N"/>
</dbReference>
<keyword evidence="9" id="KW-0496">Mitochondrion</keyword>
<protein>
    <recommendedName>
        <fullName evidence="12">rRNA adenine N(6)-methyltransferase</fullName>
        <ecNumber evidence="12">2.1.1.-</ecNumber>
    </recommendedName>
</protein>
<dbReference type="InterPro" id="IPR001737">
    <property type="entry name" value="KsgA/Erm"/>
</dbReference>
<evidence type="ECO:0000259" key="14">
    <source>
        <dbReference type="SMART" id="SM00650"/>
    </source>
</evidence>
<dbReference type="SMART" id="SM00650">
    <property type="entry name" value="rADc"/>
    <property type="match status" value="1"/>
</dbReference>
<feature type="compositionally biased region" description="Acidic residues" evidence="13">
    <location>
        <begin position="336"/>
        <end position="356"/>
    </location>
</feature>
<feature type="binding site" evidence="11">
    <location>
        <position position="89"/>
    </location>
    <ligand>
        <name>S-adenosyl-L-methionine</name>
        <dbReference type="ChEBI" id="CHEBI:59789"/>
    </ligand>
</feature>
<dbReference type="GO" id="GO:0003723">
    <property type="term" value="F:RNA binding"/>
    <property type="evidence" value="ECO:0007669"/>
    <property type="project" value="UniProtKB-UniRule"/>
</dbReference>
<evidence type="ECO:0000256" key="5">
    <source>
        <dbReference type="ARBA" id="ARBA00022691"/>
    </source>
</evidence>
<dbReference type="KEGG" id="btab:109038847"/>
<dbReference type="Proteomes" id="UP001152759">
    <property type="component" value="Chromosome 1"/>
</dbReference>
<feature type="binding site" evidence="11">
    <location>
        <position position="145"/>
    </location>
    <ligand>
        <name>S-adenosyl-L-methionine</name>
        <dbReference type="ChEBI" id="CHEBI:59789"/>
    </ligand>
</feature>
<evidence type="ECO:0000256" key="9">
    <source>
        <dbReference type="ARBA" id="ARBA00023128"/>
    </source>
</evidence>
<dbReference type="FunFam" id="3.40.50.150:FF:000109">
    <property type="entry name" value="rRNA adenine N(6)-methyltransferase"/>
    <property type="match status" value="1"/>
</dbReference>
<dbReference type="PANTHER" id="PTHR11727:SF17">
    <property type="entry name" value="DIMETHYLADENOSINE TRANSFERASE 1, MITOCHONDRIAL"/>
    <property type="match status" value="1"/>
</dbReference>
<dbReference type="PANTHER" id="PTHR11727">
    <property type="entry name" value="DIMETHYLADENOSINE TRANSFERASE"/>
    <property type="match status" value="1"/>
</dbReference>
<name>A0A9P0EYT1_BEMTA</name>
<dbReference type="EMBL" id="OU963862">
    <property type="protein sequence ID" value="CAH0381513.1"/>
    <property type="molecule type" value="Genomic_DNA"/>
</dbReference>
<dbReference type="Pfam" id="PF00398">
    <property type="entry name" value="RrnaAD"/>
    <property type="match status" value="1"/>
</dbReference>
<feature type="binding site" evidence="11">
    <location>
        <position position="42"/>
    </location>
    <ligand>
        <name>S-adenosyl-L-methionine</name>
        <dbReference type="ChEBI" id="CHEBI:59789"/>
    </ligand>
</feature>
<dbReference type="EC" id="2.1.1.-" evidence="12"/>
<feature type="compositionally biased region" description="Basic and acidic residues" evidence="13">
    <location>
        <begin position="357"/>
        <end position="369"/>
    </location>
</feature>
<keyword evidence="10" id="KW-0804">Transcription</keyword>
<keyword evidence="16" id="KW-1185">Reference proteome</keyword>
<dbReference type="InterPro" id="IPR029063">
    <property type="entry name" value="SAM-dependent_MTases_sf"/>
</dbReference>
<comment type="subcellular location">
    <subcellularLocation>
        <location evidence="1">Mitochondrion</location>
    </subcellularLocation>
</comment>
<reference evidence="15" key="1">
    <citation type="submission" date="2021-12" db="EMBL/GenBank/DDBJ databases">
        <authorList>
            <person name="King R."/>
        </authorList>
    </citation>
    <scope>NUCLEOTIDE SEQUENCE</scope>
</reference>
<keyword evidence="2 12" id="KW-0698">rRNA processing</keyword>
<proteinExistence type="inferred from homology"/>
<dbReference type="PROSITE" id="PS51689">
    <property type="entry name" value="SAM_RNA_A_N6_MT"/>
    <property type="match status" value="1"/>
</dbReference>
<dbReference type="GO" id="GO:0006391">
    <property type="term" value="P:transcription initiation at mitochondrial promoter"/>
    <property type="evidence" value="ECO:0007669"/>
    <property type="project" value="TreeGrafter"/>
</dbReference>
<evidence type="ECO:0000256" key="7">
    <source>
        <dbReference type="ARBA" id="ARBA00022946"/>
    </source>
</evidence>
<organism evidence="15 16">
    <name type="scientific">Bemisia tabaci</name>
    <name type="common">Sweetpotato whitefly</name>
    <name type="synonym">Aleurodes tabaci</name>
    <dbReference type="NCBI Taxonomy" id="7038"/>
    <lineage>
        <taxon>Eukaryota</taxon>
        <taxon>Metazoa</taxon>
        <taxon>Ecdysozoa</taxon>
        <taxon>Arthropoda</taxon>
        <taxon>Hexapoda</taxon>
        <taxon>Insecta</taxon>
        <taxon>Pterygota</taxon>
        <taxon>Neoptera</taxon>
        <taxon>Paraneoptera</taxon>
        <taxon>Hemiptera</taxon>
        <taxon>Sternorrhyncha</taxon>
        <taxon>Aleyrodoidea</taxon>
        <taxon>Aleyrodidae</taxon>
        <taxon>Aleyrodinae</taxon>
        <taxon>Bemisia</taxon>
    </lineage>
</organism>
<dbReference type="InterPro" id="IPR023165">
    <property type="entry name" value="rRNA_Ade_diMease-like_C"/>
</dbReference>
<feature type="region of interest" description="Disordered" evidence="13">
    <location>
        <begin position="333"/>
        <end position="369"/>
    </location>
</feature>
<accession>A0A9P0EYT1</accession>
<dbReference type="InterPro" id="IPR011530">
    <property type="entry name" value="rRNA_adenine_dimethylase"/>
</dbReference>
<keyword evidence="6 11" id="KW-0694">RNA-binding</keyword>
<dbReference type="AlphaFoldDB" id="A0A9P0EYT1"/>
<dbReference type="FunFam" id="1.10.8.100:FF:000006">
    <property type="entry name" value="rRNA adenine N(6)-methyltransferase"/>
    <property type="match status" value="1"/>
</dbReference>
<evidence type="ECO:0000313" key="16">
    <source>
        <dbReference type="Proteomes" id="UP001152759"/>
    </source>
</evidence>
<dbReference type="GO" id="GO:0005759">
    <property type="term" value="C:mitochondrial matrix"/>
    <property type="evidence" value="ECO:0007669"/>
    <property type="project" value="TreeGrafter"/>
</dbReference>
<keyword evidence="8" id="KW-0805">Transcription regulation</keyword>
<dbReference type="NCBIfam" id="TIGR00755">
    <property type="entry name" value="ksgA"/>
    <property type="match status" value="1"/>
</dbReference>
<evidence type="ECO:0000256" key="12">
    <source>
        <dbReference type="RuleBase" id="RU362106"/>
    </source>
</evidence>
<evidence type="ECO:0000256" key="3">
    <source>
        <dbReference type="ARBA" id="ARBA00022603"/>
    </source>
</evidence>
<evidence type="ECO:0000256" key="6">
    <source>
        <dbReference type="ARBA" id="ARBA00022884"/>
    </source>
</evidence>
<feature type="binding site" evidence="11">
    <location>
        <position position="40"/>
    </location>
    <ligand>
        <name>S-adenosyl-L-methionine</name>
        <dbReference type="ChEBI" id="CHEBI:59789"/>
    </ligand>
</feature>
<sequence length="369" mass="42069">MVGSAQISRATSYVRLPPLPSIKDLIRLYKLRALRQLSQNFLLDERITNKLVNQAGSIKGAEVCEVGPGPGCITRSIIRKGAEKVILIEKDLRFMPTLKLLAEAAPCEIKILHGDVMSFNMENLFSEENRRNWLEEPPNIHIIGNLPFNVSTPLIIRWLKDISYRQNAWNYGRVRLTLTFQKEFAERCVAKVESPERCRLSVMCQNWCSVSYGLTIPGAAFLPRPKVDVSVVRFTPLKYPLIPLPFELIEKVVRTVFAGKKKYCINGIGNLFPQPVREKLGEEVINLAEIKPECRPVDLTVPEIGRICYAYKEICDRNPKLYKYNHRQAKGKDADFLEDPDSEVDSSSIEEEFDTLVDDKETEEGIEKN</sequence>
<keyword evidence="5 11" id="KW-0949">S-adenosyl-L-methionine</keyword>
<feature type="binding site" evidence="11">
    <location>
        <position position="115"/>
    </location>
    <ligand>
        <name>S-adenosyl-L-methionine</name>
        <dbReference type="ChEBI" id="CHEBI:59789"/>
    </ligand>
</feature>
<dbReference type="GO" id="GO:0034246">
    <property type="term" value="F:mitochondrial transcription factor activity"/>
    <property type="evidence" value="ECO:0007669"/>
    <property type="project" value="TreeGrafter"/>
</dbReference>
<keyword evidence="4 11" id="KW-0808">Transferase</keyword>
<evidence type="ECO:0000313" key="15">
    <source>
        <dbReference type="EMBL" id="CAH0381513.1"/>
    </source>
</evidence>
<evidence type="ECO:0000256" key="13">
    <source>
        <dbReference type="SAM" id="MobiDB-lite"/>
    </source>
</evidence>
<evidence type="ECO:0000256" key="11">
    <source>
        <dbReference type="PROSITE-ProRule" id="PRU01026"/>
    </source>
</evidence>
<evidence type="ECO:0000256" key="2">
    <source>
        <dbReference type="ARBA" id="ARBA00022552"/>
    </source>
</evidence>
<dbReference type="SUPFAM" id="SSF53335">
    <property type="entry name" value="S-adenosyl-L-methionine-dependent methyltransferases"/>
    <property type="match status" value="1"/>
</dbReference>